<dbReference type="EMBL" id="ABEU02000016">
    <property type="protein sequence ID" value="PNR37729.1"/>
    <property type="molecule type" value="Genomic_DNA"/>
</dbReference>
<reference evidence="2" key="3">
    <citation type="submission" date="2020-12" db="UniProtKB">
        <authorList>
            <consortium name="EnsemblPlants"/>
        </authorList>
    </citation>
    <scope>IDENTIFICATION</scope>
</reference>
<dbReference type="Gramene" id="Pp3c16_11910V3.1">
    <property type="protein sequence ID" value="Pp3c16_11910V3.1"/>
    <property type="gene ID" value="Pp3c16_11910"/>
</dbReference>
<accession>A0A2K1J883</accession>
<dbReference type="Proteomes" id="UP000006727">
    <property type="component" value="Chromosome 16"/>
</dbReference>
<sequence>MDGPLFLSKSCKASYRTMKPLEMPLSLQDTFKACMMLF</sequence>
<reference evidence="1 3" key="1">
    <citation type="journal article" date="2008" name="Science">
        <title>The Physcomitrella genome reveals evolutionary insights into the conquest of land by plants.</title>
        <authorList>
            <person name="Rensing S."/>
            <person name="Lang D."/>
            <person name="Zimmer A."/>
            <person name="Terry A."/>
            <person name="Salamov A."/>
            <person name="Shapiro H."/>
            <person name="Nishiyama T."/>
            <person name="Perroud P.-F."/>
            <person name="Lindquist E."/>
            <person name="Kamisugi Y."/>
            <person name="Tanahashi T."/>
            <person name="Sakakibara K."/>
            <person name="Fujita T."/>
            <person name="Oishi K."/>
            <person name="Shin-I T."/>
            <person name="Kuroki Y."/>
            <person name="Toyoda A."/>
            <person name="Suzuki Y."/>
            <person name="Hashimoto A."/>
            <person name="Yamaguchi K."/>
            <person name="Sugano A."/>
            <person name="Kohara Y."/>
            <person name="Fujiyama A."/>
            <person name="Anterola A."/>
            <person name="Aoki S."/>
            <person name="Ashton N."/>
            <person name="Barbazuk W.B."/>
            <person name="Barker E."/>
            <person name="Bennetzen J."/>
            <person name="Bezanilla M."/>
            <person name="Blankenship R."/>
            <person name="Cho S.H."/>
            <person name="Dutcher S."/>
            <person name="Estelle M."/>
            <person name="Fawcett J.A."/>
            <person name="Gundlach H."/>
            <person name="Hanada K."/>
            <person name="Heyl A."/>
            <person name="Hicks K.A."/>
            <person name="Hugh J."/>
            <person name="Lohr M."/>
            <person name="Mayer K."/>
            <person name="Melkozernov A."/>
            <person name="Murata T."/>
            <person name="Nelson D."/>
            <person name="Pils B."/>
            <person name="Prigge M."/>
            <person name="Reiss B."/>
            <person name="Renner T."/>
            <person name="Rombauts S."/>
            <person name="Rushton P."/>
            <person name="Sanderfoot A."/>
            <person name="Schween G."/>
            <person name="Shiu S.-H."/>
            <person name="Stueber K."/>
            <person name="Theodoulou F.L."/>
            <person name="Tu H."/>
            <person name="Van de Peer Y."/>
            <person name="Verrier P.J."/>
            <person name="Waters E."/>
            <person name="Wood A."/>
            <person name="Yang L."/>
            <person name="Cove D."/>
            <person name="Cuming A."/>
            <person name="Hasebe M."/>
            <person name="Lucas S."/>
            <person name="Mishler D.B."/>
            <person name="Reski R."/>
            <person name="Grigoriev I."/>
            <person name="Quatrano R.S."/>
            <person name="Boore J.L."/>
        </authorList>
    </citation>
    <scope>NUCLEOTIDE SEQUENCE [LARGE SCALE GENOMIC DNA]</scope>
    <source>
        <strain evidence="2 3">cv. Gransden 2004</strain>
    </source>
</reference>
<dbReference type="InParanoid" id="A0A2K1J883"/>
<proteinExistence type="predicted"/>
<reference evidence="1 3" key="2">
    <citation type="journal article" date="2018" name="Plant J.">
        <title>The Physcomitrella patens chromosome-scale assembly reveals moss genome structure and evolution.</title>
        <authorList>
            <person name="Lang D."/>
            <person name="Ullrich K.K."/>
            <person name="Murat F."/>
            <person name="Fuchs J."/>
            <person name="Jenkins J."/>
            <person name="Haas F.B."/>
            <person name="Piednoel M."/>
            <person name="Gundlach H."/>
            <person name="Van Bel M."/>
            <person name="Meyberg R."/>
            <person name="Vives C."/>
            <person name="Morata J."/>
            <person name="Symeonidi A."/>
            <person name="Hiss M."/>
            <person name="Muchero W."/>
            <person name="Kamisugi Y."/>
            <person name="Saleh O."/>
            <person name="Blanc G."/>
            <person name="Decker E.L."/>
            <person name="van Gessel N."/>
            <person name="Grimwood J."/>
            <person name="Hayes R.D."/>
            <person name="Graham S.W."/>
            <person name="Gunter L.E."/>
            <person name="McDaniel S.F."/>
            <person name="Hoernstein S.N.W."/>
            <person name="Larsson A."/>
            <person name="Li F.W."/>
            <person name="Perroud P.F."/>
            <person name="Phillips J."/>
            <person name="Ranjan P."/>
            <person name="Rokshar D.S."/>
            <person name="Rothfels C.J."/>
            <person name="Schneider L."/>
            <person name="Shu S."/>
            <person name="Stevenson D.W."/>
            <person name="Thummler F."/>
            <person name="Tillich M."/>
            <person name="Villarreal Aguilar J.C."/>
            <person name="Widiez T."/>
            <person name="Wong G.K."/>
            <person name="Wymore A."/>
            <person name="Zhang Y."/>
            <person name="Zimmer A.D."/>
            <person name="Quatrano R.S."/>
            <person name="Mayer K.F.X."/>
            <person name="Goodstein D."/>
            <person name="Casacuberta J.M."/>
            <person name="Vandepoele K."/>
            <person name="Reski R."/>
            <person name="Cuming A.C."/>
            <person name="Tuskan G.A."/>
            <person name="Maumus F."/>
            <person name="Salse J."/>
            <person name="Schmutz J."/>
            <person name="Rensing S.A."/>
        </authorList>
    </citation>
    <scope>NUCLEOTIDE SEQUENCE [LARGE SCALE GENOMIC DNA]</scope>
    <source>
        <strain evidence="2 3">cv. Gransden 2004</strain>
    </source>
</reference>
<protein>
    <submittedName>
        <fullName evidence="1 2">Uncharacterized protein</fullName>
    </submittedName>
</protein>
<gene>
    <name evidence="1" type="ORF">PHYPA_020838</name>
</gene>
<organism evidence="1">
    <name type="scientific">Physcomitrium patens</name>
    <name type="common">Spreading-leaved earth moss</name>
    <name type="synonym">Physcomitrella patens</name>
    <dbReference type="NCBI Taxonomy" id="3218"/>
    <lineage>
        <taxon>Eukaryota</taxon>
        <taxon>Viridiplantae</taxon>
        <taxon>Streptophyta</taxon>
        <taxon>Embryophyta</taxon>
        <taxon>Bryophyta</taxon>
        <taxon>Bryophytina</taxon>
        <taxon>Bryopsida</taxon>
        <taxon>Funariidae</taxon>
        <taxon>Funariales</taxon>
        <taxon>Funariaceae</taxon>
        <taxon>Physcomitrium</taxon>
    </lineage>
</organism>
<keyword evidence="3" id="KW-1185">Reference proteome</keyword>
<dbReference type="AlphaFoldDB" id="A0A2K1J883"/>
<evidence type="ECO:0000313" key="3">
    <source>
        <dbReference type="Proteomes" id="UP000006727"/>
    </source>
</evidence>
<evidence type="ECO:0000313" key="1">
    <source>
        <dbReference type="EMBL" id="PNR37729.1"/>
    </source>
</evidence>
<name>A0A2K1J883_PHYPA</name>
<evidence type="ECO:0000313" key="2">
    <source>
        <dbReference type="EnsemblPlants" id="Pp3c16_11910V3.1"/>
    </source>
</evidence>
<dbReference type="EnsemblPlants" id="Pp3c16_11910V3.1">
    <property type="protein sequence ID" value="Pp3c16_11910V3.1"/>
    <property type="gene ID" value="Pp3c16_11910"/>
</dbReference>